<dbReference type="RefSeq" id="XP_015267119.1">
    <property type="nucleotide sequence ID" value="XM_015411633.1"/>
</dbReference>
<organism evidence="2 3">
    <name type="scientific">Gekko japonicus</name>
    <name type="common">Schlegel's Japanese gecko</name>
    <dbReference type="NCBI Taxonomy" id="146911"/>
    <lineage>
        <taxon>Eukaryota</taxon>
        <taxon>Metazoa</taxon>
        <taxon>Chordata</taxon>
        <taxon>Craniata</taxon>
        <taxon>Vertebrata</taxon>
        <taxon>Euteleostomi</taxon>
        <taxon>Lepidosauria</taxon>
        <taxon>Squamata</taxon>
        <taxon>Bifurcata</taxon>
        <taxon>Gekkota</taxon>
        <taxon>Gekkonidae</taxon>
        <taxon>Gekkoninae</taxon>
        <taxon>Gekko</taxon>
    </lineage>
</organism>
<keyword evidence="3" id="KW-0418">Kinase</keyword>
<feature type="compositionally biased region" description="Polar residues" evidence="1">
    <location>
        <begin position="112"/>
        <end position="123"/>
    </location>
</feature>
<dbReference type="GO" id="GO:0016301">
    <property type="term" value="F:kinase activity"/>
    <property type="evidence" value="ECO:0007669"/>
    <property type="project" value="UniProtKB-KW"/>
</dbReference>
<proteinExistence type="predicted"/>
<reference evidence="3" key="1">
    <citation type="submission" date="2025-08" db="UniProtKB">
        <authorList>
            <consortium name="RefSeq"/>
        </authorList>
    </citation>
    <scope>IDENTIFICATION</scope>
</reference>
<evidence type="ECO:0000313" key="3">
    <source>
        <dbReference type="RefSeq" id="XP_015267119.1"/>
    </source>
</evidence>
<dbReference type="InterPro" id="IPR029286">
    <property type="entry name" value="AUNIP"/>
</dbReference>
<feature type="region of interest" description="Disordered" evidence="1">
    <location>
        <begin position="100"/>
        <end position="127"/>
    </location>
</feature>
<accession>A0ABM1K082</accession>
<dbReference type="Proteomes" id="UP000694871">
    <property type="component" value="Unplaced"/>
</dbReference>
<name>A0ABM1K082_GEKJA</name>
<dbReference type="PANTHER" id="PTHR14526:SF2">
    <property type="entry name" value="AURORA KINASE A AND NINEIN-INTERACTING PROTEIN"/>
    <property type="match status" value="1"/>
</dbReference>
<keyword evidence="3" id="KW-0808">Transferase</keyword>
<feature type="compositionally biased region" description="Polar residues" evidence="1">
    <location>
        <begin position="282"/>
        <end position="299"/>
    </location>
</feature>
<keyword evidence="2" id="KW-1185">Reference proteome</keyword>
<feature type="region of interest" description="Disordered" evidence="1">
    <location>
        <begin position="282"/>
        <end position="302"/>
    </location>
</feature>
<dbReference type="PANTHER" id="PTHR14526">
    <property type="entry name" value="AURORA KINASE A AND NINEIN-INTERACTING PROTEIN"/>
    <property type="match status" value="1"/>
</dbReference>
<gene>
    <name evidence="3" type="primary">AUNIP</name>
</gene>
<dbReference type="GeneID" id="107110814"/>
<sequence>MRTRILECHFLCSFLGYRKSLIVRTQMKRKGRSPAEEQGEACGIWLDTSARKNRKMQTLIAKPTLSMQNRPLLYPVPEKVPLPFTKQTTISTFFRSQPVGEKKANRNRGLSGATSESNYNLQGHESLKGERSQLVSFPPLWEFKPVQHHAHRISAQSNSRWMDGVKGGKCTTEDENLDFTQHLEANGVIEHAAVSRSPLGDKNGGWRPSSTLYSQASRNLKALRKDRSRSSHSRSCLCDSSNSENTDPQLERCGTAMKLKGFNQNMIGIPSETVTPPCVSDNGTENSQPGCTTSSFSQDSEGDRVISQGFSGERGNLCLLKQALWDKSHRGTNQAYRDCFRACFPAESGPQLPAGAEISLDTCYDLLFTEDSEGNRVIKH</sequence>
<evidence type="ECO:0000313" key="2">
    <source>
        <dbReference type="Proteomes" id="UP000694871"/>
    </source>
</evidence>
<evidence type="ECO:0000256" key="1">
    <source>
        <dbReference type="SAM" id="MobiDB-lite"/>
    </source>
</evidence>
<protein>
    <submittedName>
        <fullName evidence="3">Aurora kinase A and ninein-interacting protein isoform X1</fullName>
    </submittedName>
</protein>